<dbReference type="SUPFAM" id="SSF52540">
    <property type="entry name" value="P-loop containing nucleoside triphosphate hydrolases"/>
    <property type="match status" value="1"/>
</dbReference>
<proteinExistence type="inferred from homology"/>
<dbReference type="GO" id="GO:0016887">
    <property type="term" value="F:ATP hydrolysis activity"/>
    <property type="evidence" value="ECO:0007669"/>
    <property type="project" value="InterPro"/>
</dbReference>
<evidence type="ECO:0000259" key="5">
    <source>
        <dbReference type="PROSITE" id="PS50893"/>
    </source>
</evidence>
<gene>
    <name evidence="6" type="primary">ytrB_2</name>
    <name evidence="6" type="ORF">OJF2_10490</name>
</gene>
<dbReference type="InterPro" id="IPR003439">
    <property type="entry name" value="ABC_transporter-like_ATP-bd"/>
</dbReference>
<sequence>MTDAIVTERLTKFYGRRCVVNHLDLRVPAGTVYGFLGRNGAGKSTTIKMLMGMVRPDRGRVELLGHDLAALPGEARARVAYLAEGHPLYGWMTVGEASRFARAFCPGRWDQGLLDRVLDHFDIPARAKVRRLSNGQRASLSLALAIAPDPDLLVLDDPTLGLDTVARRDFLASMIHLVQRKGRTILFSSHILADVERVADRIGILVEGVLRVDCPTDRFKEGVSRVVLEFPARPPAFPGCAGLVQAWEVGHRLELVVVDFGAEQQKVVESLSPMSWDVASMNLEDAFVDYTRGPRRSLPVLGDGDDLADAPAGAVGKGGDA</sequence>
<dbReference type="CDD" id="cd03230">
    <property type="entry name" value="ABC_DR_subfamily_A"/>
    <property type="match status" value="1"/>
</dbReference>
<evidence type="ECO:0000313" key="6">
    <source>
        <dbReference type="EMBL" id="QEH32572.1"/>
    </source>
</evidence>
<evidence type="ECO:0000256" key="2">
    <source>
        <dbReference type="ARBA" id="ARBA00022448"/>
    </source>
</evidence>
<accession>A0A5B9VWG4</accession>
<keyword evidence="3" id="KW-0547">Nucleotide-binding</keyword>
<dbReference type="PANTHER" id="PTHR43335">
    <property type="entry name" value="ABC TRANSPORTER, ATP-BINDING PROTEIN"/>
    <property type="match status" value="1"/>
</dbReference>
<protein>
    <submittedName>
        <fullName evidence="6">ABC transporter ATP-binding protein YtrB</fullName>
    </submittedName>
</protein>
<dbReference type="PANTHER" id="PTHR43335:SF4">
    <property type="entry name" value="ABC TRANSPORTER, ATP-BINDING PROTEIN"/>
    <property type="match status" value="1"/>
</dbReference>
<evidence type="ECO:0000256" key="4">
    <source>
        <dbReference type="ARBA" id="ARBA00022840"/>
    </source>
</evidence>
<dbReference type="InterPro" id="IPR027417">
    <property type="entry name" value="P-loop_NTPase"/>
</dbReference>
<keyword evidence="2" id="KW-0813">Transport</keyword>
<keyword evidence="7" id="KW-1185">Reference proteome</keyword>
<dbReference type="Pfam" id="PF00005">
    <property type="entry name" value="ABC_tran"/>
    <property type="match status" value="1"/>
</dbReference>
<dbReference type="PROSITE" id="PS50893">
    <property type="entry name" value="ABC_TRANSPORTER_2"/>
    <property type="match status" value="1"/>
</dbReference>
<feature type="domain" description="ABC transporter" evidence="5">
    <location>
        <begin position="5"/>
        <end position="232"/>
    </location>
</feature>
<name>A0A5B9VWG4_9BACT</name>
<organism evidence="6 7">
    <name type="scientific">Aquisphaera giovannonii</name>
    <dbReference type="NCBI Taxonomy" id="406548"/>
    <lineage>
        <taxon>Bacteria</taxon>
        <taxon>Pseudomonadati</taxon>
        <taxon>Planctomycetota</taxon>
        <taxon>Planctomycetia</taxon>
        <taxon>Isosphaerales</taxon>
        <taxon>Isosphaeraceae</taxon>
        <taxon>Aquisphaera</taxon>
    </lineage>
</organism>
<dbReference type="GO" id="GO:0005524">
    <property type="term" value="F:ATP binding"/>
    <property type="evidence" value="ECO:0007669"/>
    <property type="project" value="UniProtKB-KW"/>
</dbReference>
<dbReference type="Gene3D" id="3.40.50.300">
    <property type="entry name" value="P-loop containing nucleotide triphosphate hydrolases"/>
    <property type="match status" value="1"/>
</dbReference>
<dbReference type="RefSeq" id="WP_168221619.1">
    <property type="nucleotide sequence ID" value="NZ_CP042997.1"/>
</dbReference>
<evidence type="ECO:0000256" key="1">
    <source>
        <dbReference type="ARBA" id="ARBA00005417"/>
    </source>
</evidence>
<evidence type="ECO:0000313" key="7">
    <source>
        <dbReference type="Proteomes" id="UP000324233"/>
    </source>
</evidence>
<dbReference type="EMBL" id="CP042997">
    <property type="protein sequence ID" value="QEH32572.1"/>
    <property type="molecule type" value="Genomic_DNA"/>
</dbReference>
<reference evidence="6 7" key="1">
    <citation type="submission" date="2019-08" db="EMBL/GenBank/DDBJ databases">
        <title>Deep-cultivation of Planctomycetes and their phenomic and genomic characterization uncovers novel biology.</title>
        <authorList>
            <person name="Wiegand S."/>
            <person name="Jogler M."/>
            <person name="Boedeker C."/>
            <person name="Pinto D."/>
            <person name="Vollmers J."/>
            <person name="Rivas-Marin E."/>
            <person name="Kohn T."/>
            <person name="Peeters S.H."/>
            <person name="Heuer A."/>
            <person name="Rast P."/>
            <person name="Oberbeckmann S."/>
            <person name="Bunk B."/>
            <person name="Jeske O."/>
            <person name="Meyerdierks A."/>
            <person name="Storesund J.E."/>
            <person name="Kallscheuer N."/>
            <person name="Luecker S."/>
            <person name="Lage O.M."/>
            <person name="Pohl T."/>
            <person name="Merkel B.J."/>
            <person name="Hornburger P."/>
            <person name="Mueller R.-W."/>
            <person name="Bruemmer F."/>
            <person name="Labrenz M."/>
            <person name="Spormann A.M."/>
            <person name="Op den Camp H."/>
            <person name="Overmann J."/>
            <person name="Amann R."/>
            <person name="Jetten M.S.M."/>
            <person name="Mascher T."/>
            <person name="Medema M.H."/>
            <person name="Devos D.P."/>
            <person name="Kaster A.-K."/>
            <person name="Ovreas L."/>
            <person name="Rohde M."/>
            <person name="Galperin M.Y."/>
            <person name="Jogler C."/>
        </authorList>
    </citation>
    <scope>NUCLEOTIDE SEQUENCE [LARGE SCALE GENOMIC DNA]</scope>
    <source>
        <strain evidence="6 7">OJF2</strain>
    </source>
</reference>
<comment type="similarity">
    <text evidence="1">Belongs to the ABC transporter superfamily.</text>
</comment>
<dbReference type="KEGG" id="agv:OJF2_10490"/>
<keyword evidence="4 6" id="KW-0067">ATP-binding</keyword>
<dbReference type="InterPro" id="IPR003593">
    <property type="entry name" value="AAA+_ATPase"/>
</dbReference>
<dbReference type="AlphaFoldDB" id="A0A5B9VWG4"/>
<dbReference type="SMART" id="SM00382">
    <property type="entry name" value="AAA"/>
    <property type="match status" value="1"/>
</dbReference>
<dbReference type="Proteomes" id="UP000324233">
    <property type="component" value="Chromosome"/>
</dbReference>
<evidence type="ECO:0000256" key="3">
    <source>
        <dbReference type="ARBA" id="ARBA00022741"/>
    </source>
</evidence>